<comment type="similarity">
    <text evidence="2">Belongs to the PET117 family.</text>
</comment>
<sequence length="83" mass="9490">MISTLTAAKAALAVSLVISGAIIGSVHYKQQLDRSRMHDGIIRDVERQQRRKIENTYRLQEQRELAKVLRNQDEDEINAGRSE</sequence>
<keyword evidence="5" id="KW-0812">Transmembrane</keyword>
<evidence type="ECO:0000256" key="2">
    <source>
        <dbReference type="ARBA" id="ARBA00008197"/>
    </source>
</evidence>
<comment type="subcellular location">
    <subcellularLocation>
        <location evidence="1">Mitochondrion</location>
    </subcellularLocation>
</comment>
<dbReference type="Pfam" id="PF15786">
    <property type="entry name" value="PET117"/>
    <property type="match status" value="1"/>
</dbReference>
<dbReference type="Proteomes" id="UP000678499">
    <property type="component" value="Unassembled WGS sequence"/>
</dbReference>
<evidence type="ECO:0008006" key="8">
    <source>
        <dbReference type="Google" id="ProtNLM"/>
    </source>
</evidence>
<reference evidence="6" key="1">
    <citation type="submission" date="2020-11" db="EMBL/GenBank/DDBJ databases">
        <authorList>
            <person name="Tran Van P."/>
        </authorList>
    </citation>
    <scope>NUCLEOTIDE SEQUENCE</scope>
</reference>
<evidence type="ECO:0000256" key="4">
    <source>
        <dbReference type="ARBA" id="ARBA00023128"/>
    </source>
</evidence>
<dbReference type="GO" id="GO:0033617">
    <property type="term" value="P:mitochondrial respiratory chain complex IV assembly"/>
    <property type="evidence" value="ECO:0007669"/>
    <property type="project" value="TreeGrafter"/>
</dbReference>
<keyword evidence="4" id="KW-0496">Mitochondrion</keyword>
<gene>
    <name evidence="6" type="ORF">NMOB1V02_LOCUS4447</name>
</gene>
<dbReference type="InterPro" id="IPR031568">
    <property type="entry name" value="Pet117"/>
</dbReference>
<keyword evidence="3" id="KW-0809">Transit peptide</keyword>
<dbReference type="AlphaFoldDB" id="A0A7R9GBS9"/>
<dbReference type="OrthoDB" id="76305at2759"/>
<evidence type="ECO:0000313" key="7">
    <source>
        <dbReference type="Proteomes" id="UP000678499"/>
    </source>
</evidence>
<dbReference type="EMBL" id="CAJPEX010000684">
    <property type="protein sequence ID" value="CAG0916848.1"/>
    <property type="molecule type" value="Genomic_DNA"/>
</dbReference>
<keyword evidence="7" id="KW-1185">Reference proteome</keyword>
<feature type="transmembrane region" description="Helical" evidence="5">
    <location>
        <begin position="6"/>
        <end position="28"/>
    </location>
</feature>
<dbReference type="GO" id="GO:0005739">
    <property type="term" value="C:mitochondrion"/>
    <property type="evidence" value="ECO:0007669"/>
    <property type="project" value="UniProtKB-SubCell"/>
</dbReference>
<proteinExistence type="inferred from homology"/>
<accession>A0A7R9GBS9</accession>
<keyword evidence="5" id="KW-1133">Transmembrane helix</keyword>
<evidence type="ECO:0000256" key="5">
    <source>
        <dbReference type="SAM" id="Phobius"/>
    </source>
</evidence>
<evidence type="ECO:0000256" key="1">
    <source>
        <dbReference type="ARBA" id="ARBA00004173"/>
    </source>
</evidence>
<dbReference type="PANTHER" id="PTHR28163:SF1">
    <property type="entry name" value="PROTEIN PET117 HOMOLOG, MITOCHONDRIAL"/>
    <property type="match status" value="1"/>
</dbReference>
<name>A0A7R9GBS9_9CRUS</name>
<evidence type="ECO:0000313" key="6">
    <source>
        <dbReference type="EMBL" id="CAD7276696.1"/>
    </source>
</evidence>
<keyword evidence="5" id="KW-0472">Membrane</keyword>
<dbReference type="EMBL" id="OA882721">
    <property type="protein sequence ID" value="CAD7276696.1"/>
    <property type="molecule type" value="Genomic_DNA"/>
</dbReference>
<evidence type="ECO:0000256" key="3">
    <source>
        <dbReference type="ARBA" id="ARBA00022946"/>
    </source>
</evidence>
<protein>
    <recommendedName>
        <fullName evidence="8">Protein PET117 homolog, mitochondrial</fullName>
    </recommendedName>
</protein>
<organism evidence="6">
    <name type="scientific">Notodromas monacha</name>
    <dbReference type="NCBI Taxonomy" id="399045"/>
    <lineage>
        <taxon>Eukaryota</taxon>
        <taxon>Metazoa</taxon>
        <taxon>Ecdysozoa</taxon>
        <taxon>Arthropoda</taxon>
        <taxon>Crustacea</taxon>
        <taxon>Oligostraca</taxon>
        <taxon>Ostracoda</taxon>
        <taxon>Podocopa</taxon>
        <taxon>Podocopida</taxon>
        <taxon>Cypridocopina</taxon>
        <taxon>Cypridoidea</taxon>
        <taxon>Cyprididae</taxon>
        <taxon>Notodromas</taxon>
    </lineage>
</organism>
<dbReference type="PANTHER" id="PTHR28163">
    <property type="entry name" value="PROTEIN PET117 HOMOLOG, MITOCHONDRIAL"/>
    <property type="match status" value="1"/>
</dbReference>